<dbReference type="PRINTS" id="PR00237">
    <property type="entry name" value="GPCRRHODOPSN"/>
</dbReference>
<feature type="transmembrane region" description="Helical" evidence="8">
    <location>
        <begin position="68"/>
        <end position="88"/>
    </location>
</feature>
<dbReference type="Pfam" id="PF00001">
    <property type="entry name" value="7tm_1"/>
    <property type="match status" value="1"/>
</dbReference>
<evidence type="ECO:0000256" key="3">
    <source>
        <dbReference type="ARBA" id="ARBA00022989"/>
    </source>
</evidence>
<evidence type="ECO:0000256" key="1">
    <source>
        <dbReference type="ARBA" id="ARBA00004141"/>
    </source>
</evidence>
<dbReference type="PANTHER" id="PTHR24243:SF230">
    <property type="entry name" value="G-PROTEIN COUPLED RECEPTORS FAMILY 1 PROFILE DOMAIN-CONTAINING PROTEIN"/>
    <property type="match status" value="1"/>
</dbReference>
<accession>A0AAV4A9Q7</accession>
<keyword evidence="2 8" id="KW-0812">Transmembrane</keyword>
<dbReference type="InterPro" id="IPR017452">
    <property type="entry name" value="GPCR_Rhodpsn_7TM"/>
</dbReference>
<name>A0AAV4A9Q7_9GAST</name>
<dbReference type="Gene3D" id="1.20.1070.10">
    <property type="entry name" value="Rhodopsin 7-helix transmembrane proteins"/>
    <property type="match status" value="1"/>
</dbReference>
<organism evidence="10 11">
    <name type="scientific">Plakobranchus ocellatus</name>
    <dbReference type="NCBI Taxonomy" id="259542"/>
    <lineage>
        <taxon>Eukaryota</taxon>
        <taxon>Metazoa</taxon>
        <taxon>Spiralia</taxon>
        <taxon>Lophotrochozoa</taxon>
        <taxon>Mollusca</taxon>
        <taxon>Gastropoda</taxon>
        <taxon>Heterobranchia</taxon>
        <taxon>Euthyneura</taxon>
        <taxon>Panpulmonata</taxon>
        <taxon>Sacoglossa</taxon>
        <taxon>Placobranchoidea</taxon>
        <taxon>Plakobranchidae</taxon>
        <taxon>Plakobranchus</taxon>
    </lineage>
</organism>
<keyword evidence="6 10" id="KW-0675">Receptor</keyword>
<gene>
    <name evidence="10" type="ORF">PoB_003013200</name>
</gene>
<evidence type="ECO:0000313" key="10">
    <source>
        <dbReference type="EMBL" id="GFO03627.1"/>
    </source>
</evidence>
<evidence type="ECO:0000259" key="9">
    <source>
        <dbReference type="PROSITE" id="PS50262"/>
    </source>
</evidence>
<keyword evidence="4" id="KW-0297">G-protein coupled receptor</keyword>
<dbReference type="PROSITE" id="PS50262">
    <property type="entry name" value="G_PROTEIN_RECEP_F1_2"/>
    <property type="match status" value="1"/>
</dbReference>
<feature type="transmembrane region" description="Helical" evidence="8">
    <location>
        <begin position="37"/>
        <end position="62"/>
    </location>
</feature>
<dbReference type="PANTHER" id="PTHR24243">
    <property type="entry name" value="G-PROTEIN COUPLED RECEPTOR"/>
    <property type="match status" value="1"/>
</dbReference>
<keyword evidence="7" id="KW-0807">Transducer</keyword>
<dbReference type="AlphaFoldDB" id="A0AAV4A9Q7"/>
<dbReference type="SUPFAM" id="SSF81321">
    <property type="entry name" value="Family A G protein-coupled receptor-like"/>
    <property type="match status" value="1"/>
</dbReference>
<feature type="transmembrane region" description="Helical" evidence="8">
    <location>
        <begin position="212"/>
        <end position="230"/>
    </location>
</feature>
<dbReference type="GO" id="GO:0004930">
    <property type="term" value="F:G protein-coupled receptor activity"/>
    <property type="evidence" value="ECO:0007669"/>
    <property type="project" value="UniProtKB-KW"/>
</dbReference>
<dbReference type="InterPro" id="IPR000276">
    <property type="entry name" value="GPCR_Rhodpsn"/>
</dbReference>
<evidence type="ECO:0000256" key="8">
    <source>
        <dbReference type="SAM" id="Phobius"/>
    </source>
</evidence>
<comment type="caution">
    <text evidence="10">The sequence shown here is derived from an EMBL/GenBank/DDBJ whole genome shotgun (WGS) entry which is preliminary data.</text>
</comment>
<evidence type="ECO:0000256" key="5">
    <source>
        <dbReference type="ARBA" id="ARBA00023136"/>
    </source>
</evidence>
<dbReference type="EMBL" id="BLXT01003727">
    <property type="protein sequence ID" value="GFO03627.1"/>
    <property type="molecule type" value="Genomic_DNA"/>
</dbReference>
<evidence type="ECO:0000313" key="11">
    <source>
        <dbReference type="Proteomes" id="UP000735302"/>
    </source>
</evidence>
<comment type="subcellular location">
    <subcellularLocation>
        <location evidence="1">Membrane</location>
        <topology evidence="1">Multi-pass membrane protein</topology>
    </subcellularLocation>
</comment>
<feature type="transmembrane region" description="Helical" evidence="8">
    <location>
        <begin position="261"/>
        <end position="283"/>
    </location>
</feature>
<proteinExistence type="predicted"/>
<dbReference type="Proteomes" id="UP000735302">
    <property type="component" value="Unassembled WGS sequence"/>
</dbReference>
<feature type="domain" description="G-protein coupled receptors family 1 profile" evidence="9">
    <location>
        <begin position="52"/>
        <end position="332"/>
    </location>
</feature>
<dbReference type="GO" id="GO:0005886">
    <property type="term" value="C:plasma membrane"/>
    <property type="evidence" value="ECO:0007669"/>
    <property type="project" value="TreeGrafter"/>
</dbReference>
<protein>
    <submittedName>
        <fullName evidence="10">Growth hormone secretagogue receptor type 1</fullName>
    </submittedName>
</protein>
<evidence type="ECO:0000256" key="2">
    <source>
        <dbReference type="ARBA" id="ARBA00022692"/>
    </source>
</evidence>
<evidence type="ECO:0000256" key="7">
    <source>
        <dbReference type="ARBA" id="ARBA00023224"/>
    </source>
</evidence>
<keyword evidence="3 8" id="KW-1133">Transmembrane helix</keyword>
<keyword evidence="5 8" id="KW-0472">Membrane</keyword>
<evidence type="ECO:0000256" key="6">
    <source>
        <dbReference type="ARBA" id="ARBA00023170"/>
    </source>
</evidence>
<sequence>MNSSNTTPGFSDLYEDDDELEPDHGFHTMVGVVPRKVYLGVIYFILIFGILGNICIICLMQYRDFRNLSYPVYLRALAVSDSLVLLTVCTEDILDHQFDLLYKFLTSSVALCKIWVYIGNVVRLLSPWLIVALTCDRFVAVVFPLRRAVLCSRRTAMIVCALITGLVVSESVFFLVLSKLISYEGESQQLCSMKDTESLTDYLHLRTLCHETTLPCFIILFLNVAIILTVRRSFKFRATAGTAGSSQPGGEKMSSMDKVTVSLTAVSMMAFCTLVPVSILQVIEWERERELLRYEETIDWHNNSSSKEQLKHLEHLEHRLQTVSDYWPPLNLLFLVNFGQNFYVMLTTGPKYRQVVGSWFQLWRCSGQRNEAQTSRETTTSKLDSRI</sequence>
<feature type="transmembrane region" description="Helical" evidence="8">
    <location>
        <begin position="155"/>
        <end position="177"/>
    </location>
</feature>
<keyword evidence="11" id="KW-1185">Reference proteome</keyword>
<reference evidence="10 11" key="1">
    <citation type="journal article" date="2021" name="Elife">
        <title>Chloroplast acquisition without the gene transfer in kleptoplastic sea slugs, Plakobranchus ocellatus.</title>
        <authorList>
            <person name="Maeda T."/>
            <person name="Takahashi S."/>
            <person name="Yoshida T."/>
            <person name="Shimamura S."/>
            <person name="Takaki Y."/>
            <person name="Nagai Y."/>
            <person name="Toyoda A."/>
            <person name="Suzuki Y."/>
            <person name="Arimoto A."/>
            <person name="Ishii H."/>
            <person name="Satoh N."/>
            <person name="Nishiyama T."/>
            <person name="Hasebe M."/>
            <person name="Maruyama T."/>
            <person name="Minagawa J."/>
            <person name="Obokata J."/>
            <person name="Shigenobu S."/>
        </authorList>
    </citation>
    <scope>NUCLEOTIDE SEQUENCE [LARGE SCALE GENOMIC DNA]</scope>
</reference>
<evidence type="ECO:0000256" key="4">
    <source>
        <dbReference type="ARBA" id="ARBA00023040"/>
    </source>
</evidence>